<feature type="transmembrane region" description="Helical" evidence="8">
    <location>
        <begin position="88"/>
        <end position="118"/>
    </location>
</feature>
<feature type="transmembrane region" description="Helical" evidence="8">
    <location>
        <begin position="358"/>
        <end position="380"/>
    </location>
</feature>
<evidence type="ECO:0000256" key="6">
    <source>
        <dbReference type="ARBA" id="ARBA00022989"/>
    </source>
</evidence>
<reference evidence="10" key="1">
    <citation type="journal article" date="2022" name="Int. J. Syst. Evol. Microbiol.">
        <title>Genome-based, phenotypic and chemotaxonomic classification of Faecalibacterium strains: proposal of three novel species Faecalibacterium duncaniae sp. nov., Faecalibacterium hattorii sp. nov. and Faecalibacterium gallinarum sp. nov. .</title>
        <authorList>
            <person name="Sakamoto M."/>
            <person name="Sakurai N."/>
            <person name="Tanno H."/>
            <person name="Iino T."/>
            <person name="Ohkuma M."/>
            <person name="Endo A."/>
        </authorList>
    </citation>
    <scope>NUCLEOTIDE SEQUENCE</scope>
    <source>
        <strain evidence="10">JCM 17207</strain>
    </source>
</reference>
<keyword evidence="11" id="KW-1185">Reference proteome</keyword>
<dbReference type="RefSeq" id="WP_238316154.1">
    <property type="nucleotide sequence ID" value="NZ_BQKV01000021.1"/>
</dbReference>
<evidence type="ECO:0000256" key="8">
    <source>
        <dbReference type="SAM" id="Phobius"/>
    </source>
</evidence>
<evidence type="ECO:0000313" key="11">
    <source>
        <dbReference type="Proteomes" id="UP001055185"/>
    </source>
</evidence>
<feature type="transmembrane region" description="Helical" evidence="8">
    <location>
        <begin position="278"/>
        <end position="297"/>
    </location>
</feature>
<evidence type="ECO:0000313" key="10">
    <source>
        <dbReference type="EMBL" id="GJN63904.1"/>
    </source>
</evidence>
<feature type="transmembrane region" description="Helical" evidence="8">
    <location>
        <begin position="44"/>
        <end position="67"/>
    </location>
</feature>
<keyword evidence="5 8" id="KW-0812">Transmembrane</keyword>
<evidence type="ECO:0000256" key="4">
    <source>
        <dbReference type="ARBA" id="ARBA00022475"/>
    </source>
</evidence>
<comment type="similarity">
    <text evidence="2">Belongs to the CitM (TC 2.A.11) transporter family.</text>
</comment>
<feature type="domain" description="Citrate transporter-like" evidence="9">
    <location>
        <begin position="13"/>
        <end position="357"/>
    </location>
</feature>
<keyword evidence="3" id="KW-0813">Transport</keyword>
<feature type="transmembrane region" description="Helical" evidence="8">
    <location>
        <begin position="401"/>
        <end position="421"/>
    </location>
</feature>
<feature type="transmembrane region" description="Helical" evidence="8">
    <location>
        <begin position="303"/>
        <end position="326"/>
    </location>
</feature>
<feature type="transmembrane region" description="Helical" evidence="8">
    <location>
        <begin position="175"/>
        <end position="194"/>
    </location>
</feature>
<dbReference type="PANTHER" id="PTHR43568">
    <property type="entry name" value="P PROTEIN"/>
    <property type="match status" value="1"/>
</dbReference>
<name>A0AA37IXP0_9FIRM</name>
<keyword evidence="4" id="KW-1003">Cell membrane</keyword>
<dbReference type="EMBL" id="BQKV01000021">
    <property type="protein sequence ID" value="GJN63904.1"/>
    <property type="molecule type" value="Genomic_DNA"/>
</dbReference>
<evidence type="ECO:0000256" key="3">
    <source>
        <dbReference type="ARBA" id="ARBA00022448"/>
    </source>
</evidence>
<sequence length="422" mass="45044">MIYALILFAITYVLMLAFSKYRPVIALCSAVVFMVSGMLPADQIFSSIDFNVIMMIAGTMGLVQLFIDSRMPARLADLVMERVGTVQAAAVALALFAGIISAFVDNVATVLMVAPVALEICRKLKTNPVPFIIGIAVSSNLQGAATLVGDTTAIMLGSYADMSFLDFFFYKGKPGMFFAVELGALISAAILAFIFRKEKGRIERNSTPTPVNDYVPSFLLLGTIVLLIAASFIPEKPSITNGLICLTLLAIGLVYNFFKKKNLDAITGPLKAIDFETIGILVGLFLIIGGISNMGVIDAAANLLAHLGGGNVFILYTIIVWASVLISAFIDNIPYTATMLPVVTGLAANLGIDPTLFYFGLLSGATLGGNITPIGASANITGIGILRKEGYEVKTSDFPRIGIPFTLAAVIPAYIYLWVFFH</sequence>
<organism evidence="10 11">
    <name type="scientific">Faecalibacterium gallinarum</name>
    <dbReference type="NCBI Taxonomy" id="2903556"/>
    <lineage>
        <taxon>Bacteria</taxon>
        <taxon>Bacillati</taxon>
        <taxon>Bacillota</taxon>
        <taxon>Clostridia</taxon>
        <taxon>Eubacteriales</taxon>
        <taxon>Oscillospiraceae</taxon>
        <taxon>Faecalibacterium</taxon>
    </lineage>
</organism>
<dbReference type="Proteomes" id="UP001055185">
    <property type="component" value="Unassembled WGS sequence"/>
</dbReference>
<comment type="caution">
    <text evidence="10">The sequence shown here is derived from an EMBL/GenBank/DDBJ whole genome shotgun (WGS) entry which is preliminary data.</text>
</comment>
<evidence type="ECO:0000256" key="5">
    <source>
        <dbReference type="ARBA" id="ARBA00022692"/>
    </source>
</evidence>
<protein>
    <submittedName>
        <fullName evidence="10">Arsenic transporter</fullName>
    </submittedName>
</protein>
<evidence type="ECO:0000256" key="1">
    <source>
        <dbReference type="ARBA" id="ARBA00004651"/>
    </source>
</evidence>
<dbReference type="InterPro" id="IPR004680">
    <property type="entry name" value="Cit_transptr-like_dom"/>
</dbReference>
<keyword evidence="7 8" id="KW-0472">Membrane</keyword>
<proteinExistence type="inferred from homology"/>
<dbReference type="AlphaFoldDB" id="A0AA37IXP0"/>
<dbReference type="PANTHER" id="PTHR43568:SF1">
    <property type="entry name" value="P PROTEIN"/>
    <property type="match status" value="1"/>
</dbReference>
<dbReference type="InterPro" id="IPR051475">
    <property type="entry name" value="Diverse_Ion_Transporter"/>
</dbReference>
<dbReference type="GO" id="GO:0005886">
    <property type="term" value="C:plasma membrane"/>
    <property type="evidence" value="ECO:0007669"/>
    <property type="project" value="UniProtKB-SubCell"/>
</dbReference>
<feature type="transmembrane region" description="Helical" evidence="8">
    <location>
        <begin position="333"/>
        <end position="352"/>
    </location>
</feature>
<keyword evidence="6 8" id="KW-1133">Transmembrane helix</keyword>
<gene>
    <name evidence="10" type="ORF">JCM17207_05290</name>
</gene>
<evidence type="ECO:0000256" key="7">
    <source>
        <dbReference type="ARBA" id="ARBA00023136"/>
    </source>
</evidence>
<dbReference type="GO" id="GO:0015105">
    <property type="term" value="F:arsenite transmembrane transporter activity"/>
    <property type="evidence" value="ECO:0007669"/>
    <property type="project" value="InterPro"/>
</dbReference>
<comment type="subcellular location">
    <subcellularLocation>
        <location evidence="1">Cell membrane</location>
        <topology evidence="1">Multi-pass membrane protein</topology>
    </subcellularLocation>
</comment>
<feature type="transmembrane region" description="Helical" evidence="8">
    <location>
        <begin position="214"/>
        <end position="233"/>
    </location>
</feature>
<dbReference type="Pfam" id="PF03600">
    <property type="entry name" value="CitMHS"/>
    <property type="match status" value="1"/>
</dbReference>
<evidence type="ECO:0000256" key="2">
    <source>
        <dbReference type="ARBA" id="ARBA00009843"/>
    </source>
</evidence>
<evidence type="ECO:0000259" key="9">
    <source>
        <dbReference type="Pfam" id="PF03600"/>
    </source>
</evidence>
<feature type="transmembrane region" description="Helical" evidence="8">
    <location>
        <begin position="239"/>
        <end position="258"/>
    </location>
</feature>
<dbReference type="InterPro" id="IPR000802">
    <property type="entry name" value="Arsenical_pump_ArsB"/>
</dbReference>
<dbReference type="PRINTS" id="PR00758">
    <property type="entry name" value="ARSENICPUMP"/>
</dbReference>
<accession>A0AA37IXP0</accession>